<dbReference type="SUPFAM" id="SSF81593">
    <property type="entry name" value="Nucleotidyltransferase substrate binding subunit/domain"/>
    <property type="match status" value="1"/>
</dbReference>
<gene>
    <name evidence="1" type="ORF">MEDL_38330</name>
</gene>
<evidence type="ECO:0000313" key="2">
    <source>
        <dbReference type="Proteomes" id="UP000683360"/>
    </source>
</evidence>
<comment type="caution">
    <text evidence="1">The sequence shown here is derived from an EMBL/GenBank/DDBJ whole genome shotgun (WGS) entry which is preliminary data.</text>
</comment>
<dbReference type="OrthoDB" id="10056691at2759"/>
<protein>
    <submittedName>
        <fullName evidence="1">SACS</fullName>
    </submittedName>
</protein>
<accession>A0A8S3T7Y9</accession>
<dbReference type="InterPro" id="IPR036869">
    <property type="entry name" value="J_dom_sf"/>
</dbReference>
<sequence>MHGGTWNFTEQEQGMIAKRIGEIKVKQVSDLETVLLLEGGNLKRVLKERTLVWTLIKDKLDMESIAHLNSKNVSADVYPDPGTYVPPTLHYLLDNSNSDFAINDYVALLLYEEEENSTGQFIDPVYIYAKVVNCINNSQNLSVNCDIAQFDKRRRSLALKSKDVVLTDNAVHSPNLQTVDESLKEVKEHFIKILKITDETKRRLLIRRLRAKWHPDQNFGNEERATQVFKFIESLIRDLKDGKIIDEEFNRQSRYKGEDIPRSPYFAPPPQNSPNSFSSHNRFAHGVNREKVPIPRIARKWLRQAKCDRQAAEALYPHASHIPAFNWTCYHCHQALWLGVVGHHTRMRYPDQISGDDIPSTVYSQQDADQCFRIASDIISFVSQRVQ</sequence>
<organism evidence="1 2">
    <name type="scientific">Mytilus edulis</name>
    <name type="common">Blue mussel</name>
    <dbReference type="NCBI Taxonomy" id="6550"/>
    <lineage>
        <taxon>Eukaryota</taxon>
        <taxon>Metazoa</taxon>
        <taxon>Spiralia</taxon>
        <taxon>Lophotrochozoa</taxon>
        <taxon>Mollusca</taxon>
        <taxon>Bivalvia</taxon>
        <taxon>Autobranchia</taxon>
        <taxon>Pteriomorphia</taxon>
        <taxon>Mytilida</taxon>
        <taxon>Mytiloidea</taxon>
        <taxon>Mytilidae</taxon>
        <taxon>Mytilinae</taxon>
        <taxon>Mytilus</taxon>
    </lineage>
</organism>
<dbReference type="Gene3D" id="1.10.287.110">
    <property type="entry name" value="DnaJ domain"/>
    <property type="match status" value="1"/>
</dbReference>
<reference evidence="1" key="1">
    <citation type="submission" date="2021-03" db="EMBL/GenBank/DDBJ databases">
        <authorList>
            <person name="Bekaert M."/>
        </authorList>
    </citation>
    <scope>NUCLEOTIDE SEQUENCE</scope>
</reference>
<dbReference type="PANTHER" id="PTHR46919:SF2">
    <property type="entry name" value="SACSIN"/>
    <property type="match status" value="1"/>
</dbReference>
<dbReference type="PANTHER" id="PTHR46919">
    <property type="entry name" value="ZINC FINGER, C3HC4 TYPE (RING FINGER) FAMILY PROTEIN"/>
    <property type="match status" value="1"/>
</dbReference>
<dbReference type="AlphaFoldDB" id="A0A8S3T7Y9"/>
<dbReference type="EMBL" id="CAJPWZ010001840">
    <property type="protein sequence ID" value="CAG2225200.1"/>
    <property type="molecule type" value="Genomic_DNA"/>
</dbReference>
<dbReference type="Proteomes" id="UP000683360">
    <property type="component" value="Unassembled WGS sequence"/>
</dbReference>
<name>A0A8S3T7Y9_MYTED</name>
<proteinExistence type="predicted"/>
<evidence type="ECO:0000313" key="1">
    <source>
        <dbReference type="EMBL" id="CAG2225200.1"/>
    </source>
</evidence>
<keyword evidence="2" id="KW-1185">Reference proteome</keyword>
<dbReference type="Gene3D" id="1.20.120.330">
    <property type="entry name" value="Nucleotidyltransferases domain 2"/>
    <property type="match status" value="2"/>
</dbReference>